<feature type="non-terminal residue" evidence="2">
    <location>
        <position position="1"/>
    </location>
</feature>
<comment type="caution">
    <text evidence="2">The sequence shown here is derived from an EMBL/GenBank/DDBJ whole genome shotgun (WGS) entry which is preliminary data.</text>
</comment>
<organism evidence="2 3">
    <name type="scientific">Eragrostis curvula</name>
    <name type="common">weeping love grass</name>
    <dbReference type="NCBI Taxonomy" id="38414"/>
    <lineage>
        <taxon>Eukaryota</taxon>
        <taxon>Viridiplantae</taxon>
        <taxon>Streptophyta</taxon>
        <taxon>Embryophyta</taxon>
        <taxon>Tracheophyta</taxon>
        <taxon>Spermatophyta</taxon>
        <taxon>Magnoliopsida</taxon>
        <taxon>Liliopsida</taxon>
        <taxon>Poales</taxon>
        <taxon>Poaceae</taxon>
        <taxon>PACMAD clade</taxon>
        <taxon>Chloridoideae</taxon>
        <taxon>Eragrostideae</taxon>
        <taxon>Eragrostidinae</taxon>
        <taxon>Eragrostis</taxon>
    </lineage>
</organism>
<dbReference type="Gene3D" id="1.20.1280.50">
    <property type="match status" value="1"/>
</dbReference>
<evidence type="ECO:0000313" key="2">
    <source>
        <dbReference type="EMBL" id="TVU40602.1"/>
    </source>
</evidence>
<dbReference type="Proteomes" id="UP000324897">
    <property type="component" value="Chromosome 4"/>
</dbReference>
<name>A0A5J9VVZ2_9POAL</name>
<sequence>MAPPLPPLVEELVEEILIRLPPDDPASLVRAALVSTPWRRLISDPGFRRRFRRFHREAPMLGFFYVSREQIHNNRDSDVYPYEEVSIARFAPTSSSCPPHAVQAGLWVSDARHGRVLLRTLQSSNKPLVLWDPVTDDHQELPILPHLEFLHGCSWSAKVLCAAEGTCDHLDCCHGPFNVVVVATASKEVLSSCTYSSEFGRWSEPTFARQPSEHYLFHERGTLAENSLYFLFNGGHEILKYDLGTREMSLIDIPETFCYRRPIVLMTTKDGRLGFAKKIANTLQLWTREVAHDRARWDTYFRGPKLICAADGVGVFFMKTKIGLFMIDQKSGLARKAEVDMDATSDIVPYINFYTPGTRFFFIFGIGLKREP</sequence>
<proteinExistence type="predicted"/>
<evidence type="ECO:0000313" key="3">
    <source>
        <dbReference type="Proteomes" id="UP000324897"/>
    </source>
</evidence>
<dbReference type="AlphaFoldDB" id="A0A5J9VVZ2"/>
<dbReference type="Pfam" id="PF00646">
    <property type="entry name" value="F-box"/>
    <property type="match status" value="1"/>
</dbReference>
<dbReference type="EMBL" id="RWGY01000007">
    <property type="protein sequence ID" value="TVU40602.1"/>
    <property type="molecule type" value="Genomic_DNA"/>
</dbReference>
<feature type="domain" description="F-box" evidence="1">
    <location>
        <begin position="8"/>
        <end position="49"/>
    </location>
</feature>
<dbReference type="PANTHER" id="PTHR32133">
    <property type="entry name" value="OS07G0120400 PROTEIN"/>
    <property type="match status" value="1"/>
</dbReference>
<keyword evidence="3" id="KW-1185">Reference proteome</keyword>
<dbReference type="Gramene" id="TVU40602">
    <property type="protein sequence ID" value="TVU40602"/>
    <property type="gene ID" value="EJB05_14070"/>
</dbReference>
<protein>
    <recommendedName>
        <fullName evidence="1">F-box domain-containing protein</fullName>
    </recommendedName>
</protein>
<reference evidence="2 3" key="1">
    <citation type="journal article" date="2019" name="Sci. Rep.">
        <title>A high-quality genome of Eragrostis curvula grass provides insights into Poaceae evolution and supports new strategies to enhance forage quality.</title>
        <authorList>
            <person name="Carballo J."/>
            <person name="Santos B.A.C.M."/>
            <person name="Zappacosta D."/>
            <person name="Garbus I."/>
            <person name="Selva J.P."/>
            <person name="Gallo C.A."/>
            <person name="Diaz A."/>
            <person name="Albertini E."/>
            <person name="Caccamo M."/>
            <person name="Echenique V."/>
        </authorList>
    </citation>
    <scope>NUCLEOTIDE SEQUENCE [LARGE SCALE GENOMIC DNA]</scope>
    <source>
        <strain evidence="3">cv. Victoria</strain>
        <tissue evidence="2">Leaf</tissue>
    </source>
</reference>
<dbReference type="InterPro" id="IPR001810">
    <property type="entry name" value="F-box_dom"/>
</dbReference>
<dbReference type="SUPFAM" id="SSF81383">
    <property type="entry name" value="F-box domain"/>
    <property type="match status" value="1"/>
</dbReference>
<gene>
    <name evidence="2" type="ORF">EJB05_14070</name>
</gene>
<dbReference type="InterPro" id="IPR036047">
    <property type="entry name" value="F-box-like_dom_sf"/>
</dbReference>
<dbReference type="PANTHER" id="PTHR32133:SF386">
    <property type="entry name" value="F-BOX DOMAIN-CONTAINING PROTEIN"/>
    <property type="match status" value="1"/>
</dbReference>
<accession>A0A5J9VVZ2</accession>
<evidence type="ECO:0000259" key="1">
    <source>
        <dbReference type="Pfam" id="PF00646"/>
    </source>
</evidence>